<gene>
    <name evidence="6" type="ORF">SPSC_03619</name>
</gene>
<dbReference type="FunFam" id="2.40.50.1000:FF:000001">
    <property type="entry name" value="40S ribosomal protein S11"/>
    <property type="match status" value="1"/>
</dbReference>
<sequence length="159" mass="18201">MSNVELGVQTEKAFQKQPIFQNSKAARKTTRDRRWYKDVGLGFKTPRAAIDGTYIDKKCPWTGLVSIRGRILTGKVVSTKMTRTIIIRREYLHFVPKYSRYEKRHKNVAAHVSPAFRVQVGDTVTIGQCRPLSKTVRFNVLKVAKNKSAEKAAKQFGRF</sequence>
<dbReference type="AlphaFoldDB" id="A0A140KNC8"/>
<dbReference type="PANTHER" id="PTHR10744">
    <property type="entry name" value="40S RIBOSOMAL PROTEIN S11 FAMILY MEMBER"/>
    <property type="match status" value="1"/>
</dbReference>
<dbReference type="Gene3D" id="2.40.50.1000">
    <property type="match status" value="1"/>
</dbReference>
<keyword evidence="2 4" id="KW-0689">Ribosomal protein</keyword>
<name>A0A140KNC8_9BASI</name>
<evidence type="ECO:0000256" key="3">
    <source>
        <dbReference type="ARBA" id="ARBA00023274"/>
    </source>
</evidence>
<dbReference type="InterPro" id="IPR032440">
    <property type="entry name" value="Ribosomal_uS17_N"/>
</dbReference>
<dbReference type="InterPro" id="IPR000266">
    <property type="entry name" value="Ribosomal_uS17"/>
</dbReference>
<dbReference type="PROSITE" id="PS00056">
    <property type="entry name" value="RIBOSOMAL_S17"/>
    <property type="match status" value="1"/>
</dbReference>
<evidence type="ECO:0000259" key="5">
    <source>
        <dbReference type="Pfam" id="PF16205"/>
    </source>
</evidence>
<dbReference type="PRINTS" id="PR00973">
    <property type="entry name" value="RIBOSOMALS17"/>
</dbReference>
<evidence type="ECO:0000313" key="6">
    <source>
        <dbReference type="EMBL" id="CDR88030.1"/>
    </source>
</evidence>
<protein>
    <submittedName>
        <fullName evidence="6">Probable RPS11B-ribosomal protein S11B</fullName>
    </submittedName>
</protein>
<accession>A0A140KNC8</accession>
<dbReference type="GO" id="GO:0022627">
    <property type="term" value="C:cytosolic small ribosomal subunit"/>
    <property type="evidence" value="ECO:0007669"/>
    <property type="project" value="TreeGrafter"/>
</dbReference>
<dbReference type="PANTHER" id="PTHR10744:SF9">
    <property type="entry name" value="40S RIBOSOMAL PROTEIN S11-RELATED"/>
    <property type="match status" value="1"/>
</dbReference>
<keyword evidence="3 4" id="KW-0687">Ribonucleoprotein</keyword>
<dbReference type="Pfam" id="PF16205">
    <property type="entry name" value="Ribosomal_S17_N"/>
    <property type="match status" value="1"/>
</dbReference>
<evidence type="ECO:0000256" key="4">
    <source>
        <dbReference type="RuleBase" id="RU003872"/>
    </source>
</evidence>
<dbReference type="OrthoDB" id="10254436at2759"/>
<dbReference type="Pfam" id="PF00366">
    <property type="entry name" value="Ribosomal_S17"/>
    <property type="match status" value="1"/>
</dbReference>
<dbReference type="InterPro" id="IPR028333">
    <property type="entry name" value="Ribosomal_uS17_arc/euk"/>
</dbReference>
<proteinExistence type="inferred from homology"/>
<reference evidence="6" key="1">
    <citation type="submission" date="2014-06" db="EMBL/GenBank/DDBJ databases">
        <authorList>
            <person name="Ju J."/>
            <person name="Zhang J."/>
        </authorList>
    </citation>
    <scope>NUCLEOTIDE SEQUENCE</scope>
    <source>
        <strain evidence="6">SscI8</strain>
    </source>
</reference>
<dbReference type="GO" id="GO:0003735">
    <property type="term" value="F:structural constituent of ribosome"/>
    <property type="evidence" value="ECO:0007669"/>
    <property type="project" value="InterPro"/>
</dbReference>
<dbReference type="NCBIfam" id="NF006345">
    <property type="entry name" value="PRK08572.1"/>
    <property type="match status" value="1"/>
</dbReference>
<dbReference type="NCBIfam" id="TIGR03630">
    <property type="entry name" value="uS17_arch"/>
    <property type="match status" value="1"/>
</dbReference>
<dbReference type="InterPro" id="IPR019979">
    <property type="entry name" value="Ribosomal_uS17_CS"/>
</dbReference>
<evidence type="ECO:0000256" key="1">
    <source>
        <dbReference type="ARBA" id="ARBA00010254"/>
    </source>
</evidence>
<feature type="domain" description="Small ribosomal subunit protein uS17 N-terminal" evidence="5">
    <location>
        <begin position="9"/>
        <end position="72"/>
    </location>
</feature>
<dbReference type="SUPFAM" id="SSF50249">
    <property type="entry name" value="Nucleic acid-binding proteins"/>
    <property type="match status" value="1"/>
</dbReference>
<evidence type="ECO:0000256" key="2">
    <source>
        <dbReference type="ARBA" id="ARBA00022980"/>
    </source>
</evidence>
<dbReference type="CDD" id="cd00364">
    <property type="entry name" value="Ribosomal_uS17"/>
    <property type="match status" value="1"/>
</dbReference>
<dbReference type="InterPro" id="IPR012340">
    <property type="entry name" value="NA-bd_OB-fold"/>
</dbReference>
<dbReference type="GO" id="GO:0006412">
    <property type="term" value="P:translation"/>
    <property type="evidence" value="ECO:0007669"/>
    <property type="project" value="InterPro"/>
</dbReference>
<dbReference type="EMBL" id="LK056669">
    <property type="protein sequence ID" value="CDR88030.1"/>
    <property type="molecule type" value="Genomic_DNA"/>
</dbReference>
<organism evidence="6">
    <name type="scientific">Sporisorium scitamineum</name>
    <dbReference type="NCBI Taxonomy" id="49012"/>
    <lineage>
        <taxon>Eukaryota</taxon>
        <taxon>Fungi</taxon>
        <taxon>Dikarya</taxon>
        <taxon>Basidiomycota</taxon>
        <taxon>Ustilaginomycotina</taxon>
        <taxon>Ustilaginomycetes</taxon>
        <taxon>Ustilaginales</taxon>
        <taxon>Ustilaginaceae</taxon>
        <taxon>Sporisorium</taxon>
    </lineage>
</organism>
<comment type="similarity">
    <text evidence="1 4">Belongs to the universal ribosomal protein uS17 family.</text>
</comment>